<dbReference type="Pfam" id="PF00296">
    <property type="entry name" value="Bac_luciferase"/>
    <property type="match status" value="1"/>
</dbReference>
<keyword evidence="5" id="KW-1185">Reference proteome</keyword>
<dbReference type="EMBL" id="VIWY01000005">
    <property type="protein sequence ID" value="TWG12488.1"/>
    <property type="molecule type" value="Genomic_DNA"/>
</dbReference>
<dbReference type="GO" id="GO:0016705">
    <property type="term" value="F:oxidoreductase activity, acting on paired donors, with incorporation or reduction of molecular oxygen"/>
    <property type="evidence" value="ECO:0007669"/>
    <property type="project" value="InterPro"/>
</dbReference>
<evidence type="ECO:0000256" key="1">
    <source>
        <dbReference type="ARBA" id="ARBA00023002"/>
    </source>
</evidence>
<evidence type="ECO:0000256" key="2">
    <source>
        <dbReference type="SAM" id="MobiDB-lite"/>
    </source>
</evidence>
<organism evidence="4 5">
    <name type="scientific">Actinoplanes teichomyceticus</name>
    <dbReference type="NCBI Taxonomy" id="1867"/>
    <lineage>
        <taxon>Bacteria</taxon>
        <taxon>Bacillati</taxon>
        <taxon>Actinomycetota</taxon>
        <taxon>Actinomycetes</taxon>
        <taxon>Micromonosporales</taxon>
        <taxon>Micromonosporaceae</taxon>
        <taxon>Actinoplanes</taxon>
    </lineage>
</organism>
<sequence>MITPGGVARRRPARAAVHGRRAAGHSLQHGWFTRRAAGKREDMRFGYKLMAEAFDPKELIRQAVRAEEAGFDFVEISDHYHPWLEEQGHSPFAWNVLSAIAARTERLGLATGVTCPTVRYHPAIIAQAAATLAIISDGRFTLGIGSGERLNEHVVGQGFPSVRVRQEMLAEALDIINLLWQGGYQSYQGRYLQLEDARVFDLPETLPVIAVAAGGRHAAELAATHGSGLFATEPRRDLVDAYTGKGGSGPKYAEIPMAWAPTVEAAAQEAHRTSRWSLTGWKVMSELPNPVNFAAAAETVRVADVREKFVCGPDPQPYLDAARTYAEAGFDHLVLQNAGPDPDGFLEFFSRELKPRW</sequence>
<evidence type="ECO:0000313" key="5">
    <source>
        <dbReference type="Proteomes" id="UP000320239"/>
    </source>
</evidence>
<dbReference type="InterPro" id="IPR011251">
    <property type="entry name" value="Luciferase-like_dom"/>
</dbReference>
<feature type="region of interest" description="Disordered" evidence="2">
    <location>
        <begin position="1"/>
        <end position="22"/>
    </location>
</feature>
<dbReference type="SUPFAM" id="SSF51679">
    <property type="entry name" value="Bacterial luciferase-like"/>
    <property type="match status" value="1"/>
</dbReference>
<proteinExistence type="predicted"/>
<evidence type="ECO:0000259" key="3">
    <source>
        <dbReference type="Pfam" id="PF00296"/>
    </source>
</evidence>
<dbReference type="NCBIfam" id="TIGR03557">
    <property type="entry name" value="F420_G6P_family"/>
    <property type="match status" value="1"/>
</dbReference>
<dbReference type="Gene3D" id="3.20.20.30">
    <property type="entry name" value="Luciferase-like domain"/>
    <property type="match status" value="1"/>
</dbReference>
<dbReference type="AlphaFoldDB" id="A0A561VLJ7"/>
<dbReference type="InterPro" id="IPR019945">
    <property type="entry name" value="F420_G6P_DH-rel"/>
</dbReference>
<dbReference type="PANTHER" id="PTHR43244">
    <property type="match status" value="1"/>
</dbReference>
<dbReference type="PANTHER" id="PTHR43244:SF1">
    <property type="entry name" value="5,10-METHYLENETETRAHYDROMETHANOPTERIN REDUCTASE"/>
    <property type="match status" value="1"/>
</dbReference>
<gene>
    <name evidence="4" type="ORF">FHX34_105355</name>
</gene>
<comment type="caution">
    <text evidence="4">The sequence shown here is derived from an EMBL/GenBank/DDBJ whole genome shotgun (WGS) entry which is preliminary data.</text>
</comment>
<protein>
    <submittedName>
        <fullName evidence="4">G6PDH family F420-dependent oxidoreductase</fullName>
    </submittedName>
</protein>
<dbReference type="InterPro" id="IPR050564">
    <property type="entry name" value="F420-G6PD/mer"/>
</dbReference>
<reference evidence="4 5" key="1">
    <citation type="submission" date="2019-06" db="EMBL/GenBank/DDBJ databases">
        <title>Sequencing the genomes of 1000 actinobacteria strains.</title>
        <authorList>
            <person name="Klenk H.-P."/>
        </authorList>
    </citation>
    <scope>NUCLEOTIDE SEQUENCE [LARGE SCALE GENOMIC DNA]</scope>
    <source>
        <strain evidence="4 5">DSM 43866</strain>
    </source>
</reference>
<feature type="compositionally biased region" description="Basic residues" evidence="2">
    <location>
        <begin position="8"/>
        <end position="22"/>
    </location>
</feature>
<evidence type="ECO:0000313" key="4">
    <source>
        <dbReference type="EMBL" id="TWG12488.1"/>
    </source>
</evidence>
<keyword evidence="1" id="KW-0560">Oxidoreductase</keyword>
<feature type="domain" description="Luciferase-like" evidence="3">
    <location>
        <begin position="43"/>
        <end position="332"/>
    </location>
</feature>
<accession>A0A561VLJ7</accession>
<dbReference type="Proteomes" id="UP000320239">
    <property type="component" value="Unassembled WGS sequence"/>
</dbReference>
<dbReference type="InterPro" id="IPR036661">
    <property type="entry name" value="Luciferase-like_sf"/>
</dbReference>
<name>A0A561VLJ7_ACTTI</name>